<evidence type="ECO:0000256" key="1">
    <source>
        <dbReference type="SAM" id="Phobius"/>
    </source>
</evidence>
<dbReference type="AlphaFoldDB" id="A0A0S3RVJ4"/>
<proteinExistence type="predicted"/>
<sequence>FNQLCYTSLLYKLLFLILINTIHIQTVILEIKKNMINLLLGLTKNHRLEVSSQVITLTTTPLLKGKFHKRF</sequence>
<reference evidence="2 3" key="1">
    <citation type="journal article" date="2015" name="Sci. Rep.">
        <title>The power of single molecule real-time sequencing technology in the de novo assembly of a eukaryotic genome.</title>
        <authorList>
            <person name="Sakai H."/>
            <person name="Naito K."/>
            <person name="Ogiso-Tanaka E."/>
            <person name="Takahashi Y."/>
            <person name="Iseki K."/>
            <person name="Muto C."/>
            <person name="Satou K."/>
            <person name="Teruya K."/>
            <person name="Shiroma A."/>
            <person name="Shimoji M."/>
            <person name="Hirano T."/>
            <person name="Itoh T."/>
            <person name="Kaga A."/>
            <person name="Tomooka N."/>
        </authorList>
    </citation>
    <scope>NUCLEOTIDE SEQUENCE [LARGE SCALE GENOMIC DNA]</scope>
    <source>
        <strain evidence="3">cv. Shumari</strain>
    </source>
</reference>
<evidence type="ECO:0000313" key="3">
    <source>
        <dbReference type="Proteomes" id="UP000291084"/>
    </source>
</evidence>
<gene>
    <name evidence="2" type="primary">Vigan.04G202700</name>
    <name evidence="2" type="ORF">VIGAN_04202700</name>
</gene>
<name>A0A0S3RVJ4_PHAAN</name>
<keyword evidence="1" id="KW-0812">Transmembrane</keyword>
<organism evidence="2 3">
    <name type="scientific">Vigna angularis var. angularis</name>
    <dbReference type="NCBI Taxonomy" id="157739"/>
    <lineage>
        <taxon>Eukaryota</taxon>
        <taxon>Viridiplantae</taxon>
        <taxon>Streptophyta</taxon>
        <taxon>Embryophyta</taxon>
        <taxon>Tracheophyta</taxon>
        <taxon>Spermatophyta</taxon>
        <taxon>Magnoliopsida</taxon>
        <taxon>eudicotyledons</taxon>
        <taxon>Gunneridae</taxon>
        <taxon>Pentapetalae</taxon>
        <taxon>rosids</taxon>
        <taxon>fabids</taxon>
        <taxon>Fabales</taxon>
        <taxon>Fabaceae</taxon>
        <taxon>Papilionoideae</taxon>
        <taxon>50 kb inversion clade</taxon>
        <taxon>NPAAA clade</taxon>
        <taxon>indigoferoid/millettioid clade</taxon>
        <taxon>Phaseoleae</taxon>
        <taxon>Vigna</taxon>
    </lineage>
</organism>
<feature type="transmembrane region" description="Helical" evidence="1">
    <location>
        <begin position="6"/>
        <end position="29"/>
    </location>
</feature>
<keyword evidence="1" id="KW-1133">Transmembrane helix</keyword>
<keyword evidence="1" id="KW-0472">Membrane</keyword>
<dbReference type="Proteomes" id="UP000291084">
    <property type="component" value="Chromosome 4"/>
</dbReference>
<keyword evidence="3" id="KW-1185">Reference proteome</keyword>
<feature type="non-terminal residue" evidence="2">
    <location>
        <position position="1"/>
    </location>
</feature>
<evidence type="ECO:0000313" key="2">
    <source>
        <dbReference type="EMBL" id="BAT84608.1"/>
    </source>
</evidence>
<dbReference type="EMBL" id="AP015037">
    <property type="protein sequence ID" value="BAT84608.1"/>
    <property type="molecule type" value="Genomic_DNA"/>
</dbReference>
<accession>A0A0S3RVJ4</accession>
<protein>
    <submittedName>
        <fullName evidence="2">Uncharacterized protein</fullName>
    </submittedName>
</protein>